<evidence type="ECO:0000313" key="1">
    <source>
        <dbReference type="EMBL" id="SHH35536.1"/>
    </source>
</evidence>
<protein>
    <submittedName>
        <fullName evidence="1">Uncharacterized protein</fullName>
    </submittedName>
</protein>
<evidence type="ECO:0000313" key="2">
    <source>
        <dbReference type="Proteomes" id="UP000184139"/>
    </source>
</evidence>
<gene>
    <name evidence="1" type="ORF">SAMN02745124_00248</name>
</gene>
<organism evidence="1 2">
    <name type="scientific">Desulfofustis glycolicus DSM 9705</name>
    <dbReference type="NCBI Taxonomy" id="1121409"/>
    <lineage>
        <taxon>Bacteria</taxon>
        <taxon>Pseudomonadati</taxon>
        <taxon>Thermodesulfobacteriota</taxon>
        <taxon>Desulfobulbia</taxon>
        <taxon>Desulfobulbales</taxon>
        <taxon>Desulfocapsaceae</taxon>
        <taxon>Desulfofustis</taxon>
    </lineage>
</organism>
<name>A0A1M5SAL7_9BACT</name>
<proteinExistence type="predicted"/>
<keyword evidence="2" id="KW-1185">Reference proteome</keyword>
<reference evidence="1 2" key="1">
    <citation type="submission" date="2016-11" db="EMBL/GenBank/DDBJ databases">
        <authorList>
            <person name="Jaros S."/>
            <person name="Januszkiewicz K."/>
            <person name="Wedrychowicz H."/>
        </authorList>
    </citation>
    <scope>NUCLEOTIDE SEQUENCE [LARGE SCALE GENOMIC DNA]</scope>
    <source>
        <strain evidence="1 2">DSM 9705</strain>
    </source>
</reference>
<sequence length="352" mass="39960">MITKKDIIDNELIKEIIAIRFDTLWRMLERDRMGFLPGVDDEGATGRFDNKGAIFIPGGLIYQDVDERFIRYEPYGSITGTEFRRKIRDAMRNDNATLLYPDGIATSVNLDSGFFSKAARRIFTYKKAAHRRSKKVGTGPVIEISSDDIIKSHCPTYMKPPYGARTRISSCISVGLIEPPMFFAYYKTELNFSIKQTERFTVDLDRTRDRVLSSDGNVLFPPYVVVCHDTRYKDNNYTGLTRILGIGRFGEFATFTFESVTKQLLGELKRRHITFSPDDIFAEVQDLPIIGVVRIYKQTNPGKRLLKYQLCIVSPKDDVGIDVQQVGTLARKHYQGKKTGKKTKSGDAAATT</sequence>
<dbReference type="AlphaFoldDB" id="A0A1M5SAL7"/>
<dbReference type="Proteomes" id="UP000184139">
    <property type="component" value="Unassembled WGS sequence"/>
</dbReference>
<dbReference type="OrthoDB" id="5429429at2"/>
<dbReference type="RefSeq" id="WP_073373006.1">
    <property type="nucleotide sequence ID" value="NZ_FQXS01000001.1"/>
</dbReference>
<dbReference type="STRING" id="1121409.SAMN02745124_00248"/>
<accession>A0A1M5SAL7</accession>
<dbReference type="EMBL" id="FQXS01000001">
    <property type="protein sequence ID" value="SHH35536.1"/>
    <property type="molecule type" value="Genomic_DNA"/>
</dbReference>